<evidence type="ECO:0000259" key="9">
    <source>
        <dbReference type="Pfam" id="PF01979"/>
    </source>
</evidence>
<name>A0AAV9P929_9PEZI</name>
<dbReference type="RefSeq" id="XP_064658801.1">
    <property type="nucleotide sequence ID" value="XM_064802676.1"/>
</dbReference>
<comment type="caution">
    <text evidence="10">The sequence shown here is derived from an EMBL/GenBank/DDBJ whole genome shotgun (WGS) entry which is preliminary data.</text>
</comment>
<evidence type="ECO:0000313" key="11">
    <source>
        <dbReference type="Proteomes" id="UP001337655"/>
    </source>
</evidence>
<dbReference type="InterPro" id="IPR006680">
    <property type="entry name" value="Amidohydro-rel"/>
</dbReference>
<dbReference type="Gene3D" id="3.20.20.140">
    <property type="entry name" value="Metal-dependent hydrolases"/>
    <property type="match status" value="1"/>
</dbReference>
<organism evidence="10 11">
    <name type="scientific">Saxophila tyrrhenica</name>
    <dbReference type="NCBI Taxonomy" id="1690608"/>
    <lineage>
        <taxon>Eukaryota</taxon>
        <taxon>Fungi</taxon>
        <taxon>Dikarya</taxon>
        <taxon>Ascomycota</taxon>
        <taxon>Pezizomycotina</taxon>
        <taxon>Dothideomycetes</taxon>
        <taxon>Dothideomycetidae</taxon>
        <taxon>Mycosphaerellales</taxon>
        <taxon>Extremaceae</taxon>
        <taxon>Saxophila</taxon>
    </lineage>
</organism>
<evidence type="ECO:0000256" key="8">
    <source>
        <dbReference type="RuleBase" id="RU366009"/>
    </source>
</evidence>
<dbReference type="GO" id="GO:0006147">
    <property type="term" value="P:guanine catabolic process"/>
    <property type="evidence" value="ECO:0007669"/>
    <property type="project" value="UniProtKB-UniRule"/>
</dbReference>
<evidence type="ECO:0000256" key="5">
    <source>
        <dbReference type="ARBA" id="ARBA00022833"/>
    </source>
</evidence>
<comment type="similarity">
    <text evidence="2 8">Belongs to the metallo-dependent hydrolases superfamily. ATZ/TRZ family.</text>
</comment>
<keyword evidence="5 8" id="KW-0862">Zinc</keyword>
<evidence type="ECO:0000256" key="2">
    <source>
        <dbReference type="ARBA" id="ARBA00006745"/>
    </source>
</evidence>
<comment type="cofactor">
    <cofactor evidence="8">
        <name>Zn(2+)</name>
        <dbReference type="ChEBI" id="CHEBI:29105"/>
    </cofactor>
    <text evidence="8">Binds 1 zinc ion per subunit.</text>
</comment>
<dbReference type="PANTHER" id="PTHR11271:SF6">
    <property type="entry name" value="GUANINE DEAMINASE"/>
    <property type="match status" value="1"/>
</dbReference>
<sequence>MSQKKTVYIGPFIQCKTLTDLDICPNGMIGVDEGGRIAFVLRDERGRKIPEGDGWEDAKIVRIQDHGFFFPGFIDTHIHAPQYPNAGIFGKSTLLDWLNTYTFPLESSFADLATASRIYNRVVARTLSHGTTTACYYATVHVPATNLLADICQTRGQRAFVGRVCMHEMSPEYYRDESVETALRDSKACIEHVRKIDPEFDLVTPIITPRFALSCNTESLAALGKLHRELDLPAQTHISENPRECDLVRDLFPESKSYADVYESAGLLTPKMILAHAIHLTEEETALIRARDAKISHCPASNTALTSGRAKVRKMLNAGLNLGLGTDVSGGYTSSILAEAREAVFVSRHVAMDEGDEAKLSVEEALYLATRGGAKVVGLEDRIGGFEVGKMWDAQMIGLEAVGPETTELDQSAGPVEVFGKETWDDLVAKWVYTGDDRSTTAVWVGGRLVHAKEGFRL</sequence>
<keyword evidence="11" id="KW-1185">Reference proteome</keyword>
<dbReference type="Proteomes" id="UP001337655">
    <property type="component" value="Unassembled WGS sequence"/>
</dbReference>
<evidence type="ECO:0000256" key="4">
    <source>
        <dbReference type="ARBA" id="ARBA00022801"/>
    </source>
</evidence>
<keyword evidence="3 8" id="KW-0479">Metal-binding</keyword>
<reference evidence="10 11" key="1">
    <citation type="submission" date="2023-08" db="EMBL/GenBank/DDBJ databases">
        <title>Black Yeasts Isolated from many extreme environments.</title>
        <authorList>
            <person name="Coleine C."/>
            <person name="Stajich J.E."/>
            <person name="Selbmann L."/>
        </authorList>
    </citation>
    <scope>NUCLEOTIDE SEQUENCE [LARGE SCALE GENOMIC DNA]</scope>
    <source>
        <strain evidence="10 11">CCFEE 5935</strain>
    </source>
</reference>
<feature type="domain" description="Amidohydrolase-related" evidence="9">
    <location>
        <begin position="70"/>
        <end position="450"/>
    </location>
</feature>
<keyword evidence="4 8" id="KW-0378">Hydrolase</keyword>
<dbReference type="InterPro" id="IPR011059">
    <property type="entry name" value="Metal-dep_hydrolase_composite"/>
</dbReference>
<dbReference type="GO" id="GO:0008270">
    <property type="term" value="F:zinc ion binding"/>
    <property type="evidence" value="ECO:0007669"/>
    <property type="project" value="UniProtKB-UniRule"/>
</dbReference>
<evidence type="ECO:0000256" key="3">
    <source>
        <dbReference type="ARBA" id="ARBA00022723"/>
    </source>
</evidence>
<comment type="catalytic activity">
    <reaction evidence="6 8">
        <text>guanine + H2O + H(+) = xanthine + NH4(+)</text>
        <dbReference type="Rhea" id="RHEA:14665"/>
        <dbReference type="ChEBI" id="CHEBI:15377"/>
        <dbReference type="ChEBI" id="CHEBI:15378"/>
        <dbReference type="ChEBI" id="CHEBI:16235"/>
        <dbReference type="ChEBI" id="CHEBI:17712"/>
        <dbReference type="ChEBI" id="CHEBI:28938"/>
        <dbReference type="EC" id="3.5.4.3"/>
    </reaction>
</comment>
<dbReference type="EMBL" id="JAVRRT010000008">
    <property type="protein sequence ID" value="KAK5169455.1"/>
    <property type="molecule type" value="Genomic_DNA"/>
</dbReference>
<evidence type="ECO:0000256" key="1">
    <source>
        <dbReference type="ARBA" id="ARBA00004984"/>
    </source>
</evidence>
<dbReference type="Gene3D" id="2.30.40.10">
    <property type="entry name" value="Urease, subunit C, domain 1"/>
    <property type="match status" value="1"/>
</dbReference>
<dbReference type="GO" id="GO:0008892">
    <property type="term" value="F:guanine deaminase activity"/>
    <property type="evidence" value="ECO:0007669"/>
    <property type="project" value="UniProtKB-UniRule"/>
</dbReference>
<dbReference type="InterPro" id="IPR014311">
    <property type="entry name" value="Guanine_deaminase"/>
</dbReference>
<evidence type="ECO:0000313" key="10">
    <source>
        <dbReference type="EMBL" id="KAK5169455.1"/>
    </source>
</evidence>
<protein>
    <recommendedName>
        <fullName evidence="8">Guanine deaminase</fullName>
        <shortName evidence="8">Guanase</shortName>
        <ecNumber evidence="8">3.5.4.3</ecNumber>
    </recommendedName>
    <alternativeName>
        <fullName evidence="8">Guanine aminohydrolase</fullName>
    </alternativeName>
</protein>
<dbReference type="EC" id="3.5.4.3" evidence="8"/>
<evidence type="ECO:0000256" key="7">
    <source>
        <dbReference type="ARBA" id="ARBA00056079"/>
    </source>
</evidence>
<accession>A0AAV9P929</accession>
<dbReference type="PANTHER" id="PTHR11271">
    <property type="entry name" value="GUANINE DEAMINASE"/>
    <property type="match status" value="1"/>
</dbReference>
<dbReference type="FunFam" id="3.20.20.140:FF:000022">
    <property type="entry name" value="Guanine deaminase"/>
    <property type="match status" value="1"/>
</dbReference>
<dbReference type="InterPro" id="IPR051607">
    <property type="entry name" value="Metallo-dep_hydrolases"/>
</dbReference>
<gene>
    <name evidence="10" type="ORF">LTR77_005431</name>
</gene>
<dbReference type="AlphaFoldDB" id="A0AAV9P929"/>
<dbReference type="NCBIfam" id="TIGR02967">
    <property type="entry name" value="guan_deamin"/>
    <property type="match status" value="1"/>
</dbReference>
<dbReference type="SUPFAM" id="SSF51556">
    <property type="entry name" value="Metallo-dependent hydrolases"/>
    <property type="match status" value="1"/>
</dbReference>
<proteinExistence type="inferred from homology"/>
<dbReference type="Pfam" id="PF01979">
    <property type="entry name" value="Amidohydro_1"/>
    <property type="match status" value="1"/>
</dbReference>
<dbReference type="GO" id="GO:0005829">
    <property type="term" value="C:cytosol"/>
    <property type="evidence" value="ECO:0007669"/>
    <property type="project" value="TreeGrafter"/>
</dbReference>
<dbReference type="GeneID" id="89926772"/>
<dbReference type="InterPro" id="IPR032466">
    <property type="entry name" value="Metal_Hydrolase"/>
</dbReference>
<evidence type="ECO:0000256" key="6">
    <source>
        <dbReference type="ARBA" id="ARBA00051148"/>
    </source>
</evidence>
<comment type="function">
    <text evidence="7 8">Catalyzes the hydrolytic deamination of guanine, producing xanthine and ammonia.</text>
</comment>
<comment type="pathway">
    <text evidence="1 8">Purine metabolism; guanine degradation; xanthine from guanine: step 1/1.</text>
</comment>